<evidence type="ECO:0000313" key="6">
    <source>
        <dbReference type="EMBL" id="SUC12347.1"/>
    </source>
</evidence>
<sequence length="187" mass="20971">MKSFGKKAWILPQPVLIIGTYDENGMPNAMNAAWAGQWDNQQIMISMGIHQTTKNLNINGEFTVAFATVDTMAAADYVGIVSQKNVPNKVMNTGWTFVDSKNVNAPIFIDFPMTMECRIKEKLKETETGYYMIAEIVNIICDEKYLGNNGKPDVEKMNLITFNPIALEYIRMGEKVGKAFSIGKELK</sequence>
<dbReference type="Gene3D" id="2.30.110.10">
    <property type="entry name" value="Electron Transport, Fmn-binding Protein, Chain A"/>
    <property type="match status" value="1"/>
</dbReference>
<protein>
    <submittedName>
        <fullName evidence="5">Flavin reductase (DIM6/NTAB) family NADH-FMN oxidoreductase RutF</fullName>
    </submittedName>
    <submittedName>
        <fullName evidence="6">Flavoredoxin</fullName>
    </submittedName>
</protein>
<dbReference type="GO" id="GO:0010181">
    <property type="term" value="F:FMN binding"/>
    <property type="evidence" value="ECO:0007669"/>
    <property type="project" value="InterPro"/>
</dbReference>
<dbReference type="PANTHER" id="PTHR43567:SF1">
    <property type="entry name" value="FLAVOREDOXIN"/>
    <property type="match status" value="1"/>
</dbReference>
<evidence type="ECO:0000256" key="3">
    <source>
        <dbReference type="ARBA" id="ARBA00038054"/>
    </source>
</evidence>
<comment type="similarity">
    <text evidence="3">Belongs to the flavoredoxin family.</text>
</comment>
<dbReference type="GeneID" id="78570654"/>
<dbReference type="Pfam" id="PF01613">
    <property type="entry name" value="Flavin_Reduct"/>
    <property type="match status" value="1"/>
</dbReference>
<reference evidence="6 8" key="2">
    <citation type="submission" date="2018-06" db="EMBL/GenBank/DDBJ databases">
        <authorList>
            <consortium name="Pathogen Informatics"/>
            <person name="Doyle S."/>
        </authorList>
    </citation>
    <scope>NUCLEOTIDE SEQUENCE [LARGE SCALE GENOMIC DNA]</scope>
    <source>
        <strain evidence="6 8">NCTC13043</strain>
    </source>
</reference>
<dbReference type="SUPFAM" id="SSF50475">
    <property type="entry name" value="FMN-binding split barrel"/>
    <property type="match status" value="1"/>
</dbReference>
<comment type="cofactor">
    <cofactor evidence="1">
        <name>FMN</name>
        <dbReference type="ChEBI" id="CHEBI:58210"/>
    </cofactor>
</comment>
<accession>A0A379F125</accession>
<dbReference type="InterPro" id="IPR012349">
    <property type="entry name" value="Split_barrel_FMN-bd"/>
</dbReference>
<reference evidence="5 7" key="1">
    <citation type="submission" date="2018-06" db="EMBL/GenBank/DDBJ databases">
        <title>Genomic Encyclopedia of Archaeal and Bacterial Type Strains, Phase II (KMG-II): from individual species to whole genera.</title>
        <authorList>
            <person name="Goeker M."/>
        </authorList>
    </citation>
    <scope>NUCLEOTIDE SEQUENCE [LARGE SCALE GENOMIC DNA]</scope>
    <source>
        <strain evidence="5 7">DSM 18710</strain>
    </source>
</reference>
<dbReference type="EMBL" id="QLTQ01000020">
    <property type="protein sequence ID" value="RAS43896.1"/>
    <property type="molecule type" value="Genomic_DNA"/>
</dbReference>
<proteinExistence type="inferred from homology"/>
<evidence type="ECO:0000313" key="5">
    <source>
        <dbReference type="EMBL" id="RAS43896.1"/>
    </source>
</evidence>
<evidence type="ECO:0000259" key="4">
    <source>
        <dbReference type="Pfam" id="PF01613"/>
    </source>
</evidence>
<dbReference type="EMBL" id="UGTP01000001">
    <property type="protein sequence ID" value="SUC12347.1"/>
    <property type="molecule type" value="Genomic_DNA"/>
</dbReference>
<evidence type="ECO:0000313" key="7">
    <source>
        <dbReference type="Proteomes" id="UP000249852"/>
    </source>
</evidence>
<evidence type="ECO:0000313" key="8">
    <source>
        <dbReference type="Proteomes" id="UP000254235"/>
    </source>
</evidence>
<dbReference type="PANTHER" id="PTHR43567">
    <property type="entry name" value="FLAVOREDOXIN-RELATED-RELATED"/>
    <property type="match status" value="1"/>
</dbReference>
<dbReference type="AlphaFoldDB" id="A0A379F125"/>
<evidence type="ECO:0000256" key="1">
    <source>
        <dbReference type="ARBA" id="ARBA00001917"/>
    </source>
</evidence>
<organism evidence="6 8">
    <name type="scientific">Prevotella pallens</name>
    <dbReference type="NCBI Taxonomy" id="60133"/>
    <lineage>
        <taxon>Bacteria</taxon>
        <taxon>Pseudomonadati</taxon>
        <taxon>Bacteroidota</taxon>
        <taxon>Bacteroidia</taxon>
        <taxon>Bacteroidales</taxon>
        <taxon>Prevotellaceae</taxon>
        <taxon>Prevotella</taxon>
    </lineage>
</organism>
<dbReference type="InterPro" id="IPR002563">
    <property type="entry name" value="Flavin_Rdtase-like_dom"/>
</dbReference>
<dbReference type="GO" id="GO:0016646">
    <property type="term" value="F:oxidoreductase activity, acting on the CH-NH group of donors, NAD or NADP as acceptor"/>
    <property type="evidence" value="ECO:0007669"/>
    <property type="project" value="UniProtKB-ARBA"/>
</dbReference>
<dbReference type="RefSeq" id="WP_006045037.1">
    <property type="nucleotide sequence ID" value="NZ_CAJPLF010000144.1"/>
</dbReference>
<feature type="domain" description="Flavin reductase like" evidence="4">
    <location>
        <begin position="11"/>
        <end position="144"/>
    </location>
</feature>
<dbReference type="InterPro" id="IPR052174">
    <property type="entry name" value="Flavoredoxin"/>
</dbReference>
<dbReference type="Proteomes" id="UP000254235">
    <property type="component" value="Unassembled WGS sequence"/>
</dbReference>
<evidence type="ECO:0000256" key="2">
    <source>
        <dbReference type="ARBA" id="ARBA00022630"/>
    </source>
</evidence>
<keyword evidence="2" id="KW-0285">Flavoprotein</keyword>
<dbReference type="OrthoDB" id="9794638at2"/>
<dbReference type="Proteomes" id="UP000249852">
    <property type="component" value="Unassembled WGS sequence"/>
</dbReference>
<name>A0A379F125_9BACT</name>
<keyword evidence="7" id="KW-1185">Reference proteome</keyword>
<gene>
    <name evidence="6" type="primary">flr</name>
    <name evidence="5" type="ORF">BC673_1206</name>
    <name evidence="6" type="ORF">NCTC13043_00950</name>
</gene>